<evidence type="ECO:0000313" key="5">
    <source>
        <dbReference type="Proteomes" id="UP000593601"/>
    </source>
</evidence>
<dbReference type="GO" id="GO:0016757">
    <property type="term" value="F:glycosyltransferase activity"/>
    <property type="evidence" value="ECO:0007669"/>
    <property type="project" value="UniProtKB-KW"/>
</dbReference>
<reference evidence="4 5" key="1">
    <citation type="submission" date="2020-10" db="EMBL/GenBank/DDBJ databases">
        <title>Blautia liquoris sp.nov., isolated from the mud in a fermentation cellar used for the production of Chinese strong-flavoured liquor.</title>
        <authorList>
            <person name="Lu L."/>
        </authorList>
    </citation>
    <scope>NUCLEOTIDE SEQUENCE [LARGE SCALE GENOMIC DNA]</scope>
    <source>
        <strain evidence="4 5">LZLJ-3</strain>
    </source>
</reference>
<dbReference type="AlphaFoldDB" id="A0A7M2RD93"/>
<dbReference type="RefSeq" id="WP_193734651.1">
    <property type="nucleotide sequence ID" value="NZ_CP063304.1"/>
</dbReference>
<evidence type="ECO:0000256" key="2">
    <source>
        <dbReference type="ARBA" id="ARBA00022679"/>
    </source>
</evidence>
<dbReference type="PANTHER" id="PTHR22916:SF51">
    <property type="entry name" value="GLYCOSYLTRANSFERASE EPSH-RELATED"/>
    <property type="match status" value="1"/>
</dbReference>
<dbReference type="CDD" id="cd00761">
    <property type="entry name" value="Glyco_tranf_GTA_type"/>
    <property type="match status" value="1"/>
</dbReference>
<organism evidence="4 5">
    <name type="scientific">Blautia liquoris</name>
    <dbReference type="NCBI Taxonomy" id="2779518"/>
    <lineage>
        <taxon>Bacteria</taxon>
        <taxon>Bacillati</taxon>
        <taxon>Bacillota</taxon>
        <taxon>Clostridia</taxon>
        <taxon>Lachnospirales</taxon>
        <taxon>Lachnospiraceae</taxon>
        <taxon>Blautia</taxon>
    </lineage>
</organism>
<sequence>MKLLSIAVPCYNSSAYMRKCIDSLLVGGDEVEILIIDDGSTKDDTAKIADEYAAKYPDIVRTIHQENKGHGGAVNTGISKADGLYFKVVDSDDWVNIDAYKKILELLDEVTRGPRTLDVLISNYVYEKEGAKKKRVMRYPHEFPEGEMFEWSDIKNLRMTHYVLMHSLIFRTSLLRECGLKLPEHTFYVDNLFAFIPFPYVKTLYYLDVNFYRYFIGRADQSVNEDVMIGRVDQQLNVNYEMIEYMGRQKSLSRPQRKFMLHSLGIIMTVSSIMLIRADTPESLEKKRQLWDYLKKHDPLAYFSIRWGLTGGAMNLPGKGGRKVSITGYKIVQKLYGFN</sequence>
<feature type="domain" description="Glycosyltransferase 2-like" evidence="3">
    <location>
        <begin position="5"/>
        <end position="145"/>
    </location>
</feature>
<evidence type="ECO:0000259" key="3">
    <source>
        <dbReference type="Pfam" id="PF00535"/>
    </source>
</evidence>
<dbReference type="PANTHER" id="PTHR22916">
    <property type="entry name" value="GLYCOSYLTRANSFERASE"/>
    <property type="match status" value="1"/>
</dbReference>
<dbReference type="Pfam" id="PF00535">
    <property type="entry name" value="Glycos_transf_2"/>
    <property type="match status" value="1"/>
</dbReference>
<evidence type="ECO:0000256" key="1">
    <source>
        <dbReference type="ARBA" id="ARBA00022676"/>
    </source>
</evidence>
<dbReference type="InterPro" id="IPR001173">
    <property type="entry name" value="Glyco_trans_2-like"/>
</dbReference>
<dbReference type="InterPro" id="IPR029044">
    <property type="entry name" value="Nucleotide-diphossugar_trans"/>
</dbReference>
<evidence type="ECO:0000313" key="4">
    <source>
        <dbReference type="EMBL" id="QOV18289.1"/>
    </source>
</evidence>
<keyword evidence="1" id="KW-0328">Glycosyltransferase</keyword>
<protein>
    <submittedName>
        <fullName evidence="4">Glycosyltransferase family 2 protein</fullName>
    </submittedName>
</protein>
<dbReference type="SUPFAM" id="SSF53448">
    <property type="entry name" value="Nucleotide-diphospho-sugar transferases"/>
    <property type="match status" value="1"/>
</dbReference>
<accession>A0A7M2RD93</accession>
<gene>
    <name evidence="4" type="ORF">INP51_09660</name>
</gene>
<keyword evidence="5" id="KW-1185">Reference proteome</keyword>
<dbReference type="KEGG" id="bliq:INP51_09660"/>
<keyword evidence="2 4" id="KW-0808">Transferase</keyword>
<proteinExistence type="predicted"/>
<name>A0A7M2RD93_9FIRM</name>
<dbReference type="Proteomes" id="UP000593601">
    <property type="component" value="Chromosome"/>
</dbReference>
<dbReference type="Gene3D" id="3.90.550.10">
    <property type="entry name" value="Spore Coat Polysaccharide Biosynthesis Protein SpsA, Chain A"/>
    <property type="match status" value="1"/>
</dbReference>
<dbReference type="EMBL" id="CP063304">
    <property type="protein sequence ID" value="QOV18289.1"/>
    <property type="molecule type" value="Genomic_DNA"/>
</dbReference>